<name>A0A9P1M847_9PEZI</name>
<feature type="transmembrane region" description="Helical" evidence="1">
    <location>
        <begin position="39"/>
        <end position="58"/>
    </location>
</feature>
<accession>A0A9P1M847</accession>
<feature type="transmembrane region" description="Helical" evidence="1">
    <location>
        <begin position="118"/>
        <end position="138"/>
    </location>
</feature>
<feature type="transmembrane region" description="Helical" evidence="1">
    <location>
        <begin position="557"/>
        <end position="582"/>
    </location>
</feature>
<proteinExistence type="predicted"/>
<keyword evidence="3" id="KW-1185">Reference proteome</keyword>
<evidence type="ECO:0000313" key="3">
    <source>
        <dbReference type="Proteomes" id="UP000838763"/>
    </source>
</evidence>
<dbReference type="Proteomes" id="UP000838763">
    <property type="component" value="Unassembled WGS sequence"/>
</dbReference>
<evidence type="ECO:0000256" key="1">
    <source>
        <dbReference type="SAM" id="Phobius"/>
    </source>
</evidence>
<comment type="caution">
    <text evidence="2">The sequence shown here is derived from an EMBL/GenBank/DDBJ whole genome shotgun (WGS) entry which is preliminary data.</text>
</comment>
<dbReference type="OrthoDB" id="3540210at2759"/>
<keyword evidence="1" id="KW-1133">Transmembrane helix</keyword>
<reference evidence="2" key="1">
    <citation type="submission" date="2022-11" db="EMBL/GenBank/DDBJ databases">
        <authorList>
            <person name="Scott C."/>
            <person name="Bruce N."/>
        </authorList>
    </citation>
    <scope>NUCLEOTIDE SEQUENCE</scope>
</reference>
<dbReference type="EMBL" id="CALLCH030000007">
    <property type="protein sequence ID" value="CAI4213238.1"/>
    <property type="molecule type" value="Genomic_DNA"/>
</dbReference>
<evidence type="ECO:0000313" key="2">
    <source>
        <dbReference type="EMBL" id="CAI4213238.1"/>
    </source>
</evidence>
<sequence length="593" mass="65562">MSSIVSAGTASYDVYLGFWTNWSRGLILGSTVTLSKSHGALLIAFLAIYVASAGKSVWRIACFAMHRRFSSQHPQDAVYHQRQAILRNVGNAQDAIWMLGNSLMMWRKNRARQPVRRLMPIIVLAAVVSAVFSLAGIFSSQVASESINEVLLSGDRCGPLDSNDINNPTGYYSLFEPHQTQRVQAYASYAQRCYTETATTDDCNLYVTPQLPTVANRNAGCPFESGMCKSDEGNLIIDTGYIDSNEHLGINLPAEDRFSLRMYHHCAPLVTEGFAEPATDSSSQPVMRYFYGAAADSIGNFSYQMPINDSVASLLDSDKLSTARLDYNIGFLKAYGGDPAMSAIYSMFNPIPQLSRPDADVMLFFLSAPGIIYSREVDDPWFAAHRKGPVTLNVVSNVTRQNYYRDDLVSVMGCAMQTQLCNGERKSDEDCTPLRGMSDDTFDRYSPWKTDRQRAMIKRADDIFGLGLFTISGIVDRLGLASSPPDTAFPAPSRDPPGNQWQKEVEHWVTSSLTSVQGSFVEAANGPSDAMMGFRRLPNGTEEAQMCRSQRIISPRYLSFSVLGLCLILIFGGVFMLLDFAVEPMVQYLRSVA</sequence>
<gene>
    <name evidence="2" type="ORF">PPNO1_LOCUS2987</name>
</gene>
<dbReference type="AlphaFoldDB" id="A0A9P1M847"/>
<protein>
    <submittedName>
        <fullName evidence="2">Uncharacterized protein</fullName>
    </submittedName>
</protein>
<organism evidence="2 3">
    <name type="scientific">Parascedosporium putredinis</name>
    <dbReference type="NCBI Taxonomy" id="1442378"/>
    <lineage>
        <taxon>Eukaryota</taxon>
        <taxon>Fungi</taxon>
        <taxon>Dikarya</taxon>
        <taxon>Ascomycota</taxon>
        <taxon>Pezizomycotina</taxon>
        <taxon>Sordariomycetes</taxon>
        <taxon>Hypocreomycetidae</taxon>
        <taxon>Microascales</taxon>
        <taxon>Microascaceae</taxon>
        <taxon>Parascedosporium</taxon>
    </lineage>
</organism>
<keyword evidence="1" id="KW-0472">Membrane</keyword>
<keyword evidence="1" id="KW-0812">Transmembrane</keyword>